<dbReference type="AlphaFoldDB" id="A0A1G9N9X6"/>
<keyword evidence="3 5" id="KW-1133">Transmembrane helix</keyword>
<organism evidence="6 7">
    <name type="scientific">Maricaulis salignorans</name>
    <dbReference type="NCBI Taxonomy" id="144026"/>
    <lineage>
        <taxon>Bacteria</taxon>
        <taxon>Pseudomonadati</taxon>
        <taxon>Pseudomonadota</taxon>
        <taxon>Alphaproteobacteria</taxon>
        <taxon>Maricaulales</taxon>
        <taxon>Maricaulaceae</taxon>
        <taxon>Maricaulis</taxon>
    </lineage>
</organism>
<dbReference type="InterPro" id="IPR003752">
    <property type="entry name" value="DiS_bond_form_DsbB/BdbC"/>
</dbReference>
<reference evidence="6 7" key="1">
    <citation type="submission" date="2016-10" db="EMBL/GenBank/DDBJ databases">
        <authorList>
            <person name="de Groot N.N."/>
        </authorList>
    </citation>
    <scope>NUCLEOTIDE SEQUENCE [LARGE SCALE GENOMIC DNA]</scope>
    <source>
        <strain evidence="6 7">DSM 16077</strain>
    </source>
</reference>
<evidence type="ECO:0000256" key="4">
    <source>
        <dbReference type="ARBA" id="ARBA00023136"/>
    </source>
</evidence>
<dbReference type="Proteomes" id="UP000199759">
    <property type="component" value="Unassembled WGS sequence"/>
</dbReference>
<keyword evidence="2 5" id="KW-0812">Transmembrane</keyword>
<dbReference type="GO" id="GO:0016020">
    <property type="term" value="C:membrane"/>
    <property type="evidence" value="ECO:0007669"/>
    <property type="project" value="UniProtKB-SubCell"/>
</dbReference>
<evidence type="ECO:0000313" key="7">
    <source>
        <dbReference type="Proteomes" id="UP000199759"/>
    </source>
</evidence>
<evidence type="ECO:0000256" key="1">
    <source>
        <dbReference type="ARBA" id="ARBA00004141"/>
    </source>
</evidence>
<evidence type="ECO:0000256" key="3">
    <source>
        <dbReference type="ARBA" id="ARBA00022989"/>
    </source>
</evidence>
<name>A0A1G9N9X6_9PROT</name>
<proteinExistence type="predicted"/>
<accession>A0A1G9N9X6</accession>
<dbReference type="SUPFAM" id="SSF158442">
    <property type="entry name" value="DsbB-like"/>
    <property type="match status" value="1"/>
</dbReference>
<dbReference type="InterPro" id="IPR023380">
    <property type="entry name" value="DsbB-like_sf"/>
</dbReference>
<dbReference type="InterPro" id="IPR024199">
    <property type="entry name" value="Uncharacterised_DsbB"/>
</dbReference>
<dbReference type="PIRSF" id="PIRSF033913">
    <property type="entry name" value="S-S_format_DsbB"/>
    <property type="match status" value="1"/>
</dbReference>
<dbReference type="GO" id="GO:0015035">
    <property type="term" value="F:protein-disulfide reductase activity"/>
    <property type="evidence" value="ECO:0007669"/>
    <property type="project" value="InterPro"/>
</dbReference>
<comment type="subcellular location">
    <subcellularLocation>
        <location evidence="1">Membrane</location>
        <topology evidence="1">Multi-pass membrane protein</topology>
    </subcellularLocation>
</comment>
<protein>
    <submittedName>
        <fullName evidence="6">Disulfide bond formation protein DsbB</fullName>
    </submittedName>
</protein>
<dbReference type="Gene3D" id="1.20.1550.10">
    <property type="entry name" value="DsbB-like"/>
    <property type="match status" value="1"/>
</dbReference>
<evidence type="ECO:0000256" key="2">
    <source>
        <dbReference type="ARBA" id="ARBA00022692"/>
    </source>
</evidence>
<sequence>MPEMNPVLSRFPLTRWPLLLAGGSLLMMFGAWGFQYIGHYDPCALCYDQRHIHMAVIAFGFAVGFALMIRPELARFAPWALFAMAALLLYSAGFAGWHAGIENGWWDGPASCTASGGGSISADDIMAALNGERPVVLCDEAAWRMLGISMAGYNALISAAMAAVAAWVGYRGLKAS</sequence>
<evidence type="ECO:0000256" key="5">
    <source>
        <dbReference type="SAM" id="Phobius"/>
    </source>
</evidence>
<keyword evidence="4 5" id="KW-0472">Membrane</keyword>
<feature type="transmembrane region" description="Helical" evidence="5">
    <location>
        <begin position="76"/>
        <end position="97"/>
    </location>
</feature>
<gene>
    <name evidence="6" type="ORF">SAMN04488568_102272</name>
</gene>
<feature type="transmembrane region" description="Helical" evidence="5">
    <location>
        <begin position="52"/>
        <end position="69"/>
    </location>
</feature>
<dbReference type="RefSeq" id="WP_233342281.1">
    <property type="nucleotide sequence ID" value="NZ_FNHG01000002.1"/>
</dbReference>
<dbReference type="GO" id="GO:0006457">
    <property type="term" value="P:protein folding"/>
    <property type="evidence" value="ECO:0007669"/>
    <property type="project" value="InterPro"/>
</dbReference>
<keyword evidence="7" id="KW-1185">Reference proteome</keyword>
<dbReference type="STRING" id="144026.SAMN04488568_102272"/>
<dbReference type="EMBL" id="FNHG01000002">
    <property type="protein sequence ID" value="SDL83230.1"/>
    <property type="molecule type" value="Genomic_DNA"/>
</dbReference>
<evidence type="ECO:0000313" key="6">
    <source>
        <dbReference type="EMBL" id="SDL83230.1"/>
    </source>
</evidence>
<dbReference type="Pfam" id="PF02600">
    <property type="entry name" value="DsbB"/>
    <property type="match status" value="1"/>
</dbReference>
<feature type="transmembrane region" description="Helical" evidence="5">
    <location>
        <begin position="151"/>
        <end position="170"/>
    </location>
</feature>